<reference evidence="10 11" key="2">
    <citation type="journal article" date="2011" name="Stand. Genomic Sci.">
        <title>Complete genome sequence of Paludibacter propionicigenes type strain (WB4).</title>
        <authorList>
            <person name="Gronow S."/>
            <person name="Munk C."/>
            <person name="Lapidus A."/>
            <person name="Nolan M."/>
            <person name="Lucas S."/>
            <person name="Hammon N."/>
            <person name="Deshpande S."/>
            <person name="Cheng J.F."/>
            <person name="Tapia R."/>
            <person name="Han C."/>
            <person name="Goodwin L."/>
            <person name="Pitluck S."/>
            <person name="Liolios K."/>
            <person name="Ivanova N."/>
            <person name="Mavromatis K."/>
            <person name="Mikhailova N."/>
            <person name="Pati A."/>
            <person name="Chen A."/>
            <person name="Palaniappan K."/>
            <person name="Land M."/>
            <person name="Hauser L."/>
            <person name="Chang Y.J."/>
            <person name="Jeffries C.D."/>
            <person name="Brambilla E."/>
            <person name="Rohde M."/>
            <person name="Goker M."/>
            <person name="Detter J.C."/>
            <person name="Woyke T."/>
            <person name="Bristow J."/>
            <person name="Eisen J.A."/>
            <person name="Markowitz V."/>
            <person name="Hugenholtz P."/>
            <person name="Kyrpides N.C."/>
            <person name="Klenk H.P."/>
        </authorList>
    </citation>
    <scope>NUCLEOTIDE SEQUENCE [LARGE SCALE GENOMIC DNA]</scope>
    <source>
        <strain evidence="11">DSM 17365 / JCM 13257 / WB4</strain>
    </source>
</reference>
<evidence type="ECO:0000259" key="6">
    <source>
        <dbReference type="Pfam" id="PF02836"/>
    </source>
</evidence>
<dbReference type="PANTHER" id="PTHR42732:SF1">
    <property type="entry name" value="BETA-MANNOSIDASE"/>
    <property type="match status" value="1"/>
</dbReference>
<dbReference type="InterPro" id="IPR006102">
    <property type="entry name" value="Ig-like_GH2"/>
</dbReference>
<organism evidence="10 11">
    <name type="scientific">Paludibacter propionicigenes (strain DSM 17365 / JCM 13257 / WB4)</name>
    <dbReference type="NCBI Taxonomy" id="694427"/>
    <lineage>
        <taxon>Bacteria</taxon>
        <taxon>Pseudomonadati</taxon>
        <taxon>Bacteroidota</taxon>
        <taxon>Bacteroidia</taxon>
        <taxon>Bacteroidales</taxon>
        <taxon>Paludibacteraceae</taxon>
        <taxon>Paludibacter</taxon>
    </lineage>
</organism>
<evidence type="ECO:0000313" key="11">
    <source>
        <dbReference type="Proteomes" id="UP000008718"/>
    </source>
</evidence>
<evidence type="ECO:0000256" key="4">
    <source>
        <dbReference type="SAM" id="SignalP"/>
    </source>
</evidence>
<dbReference type="GO" id="GO:0005975">
    <property type="term" value="P:carbohydrate metabolic process"/>
    <property type="evidence" value="ECO:0007669"/>
    <property type="project" value="InterPro"/>
</dbReference>
<dbReference type="InterPro" id="IPR006101">
    <property type="entry name" value="Glyco_hydro_2"/>
</dbReference>
<dbReference type="Gene3D" id="2.60.40.10">
    <property type="entry name" value="Immunoglobulins"/>
    <property type="match status" value="3"/>
</dbReference>
<dbReference type="Gene3D" id="3.20.20.80">
    <property type="entry name" value="Glycosidases"/>
    <property type="match status" value="1"/>
</dbReference>
<evidence type="ECO:0000259" key="5">
    <source>
        <dbReference type="Pfam" id="PF00703"/>
    </source>
</evidence>
<dbReference type="PANTHER" id="PTHR42732">
    <property type="entry name" value="BETA-GALACTOSIDASE"/>
    <property type="match status" value="1"/>
</dbReference>
<name>E4T6C9_PALPW</name>
<dbReference type="OrthoDB" id="9801077at2"/>
<dbReference type="InterPro" id="IPR017853">
    <property type="entry name" value="GH"/>
</dbReference>
<feature type="domain" description="Glycoside hydrolase family 2 catalytic" evidence="6">
    <location>
        <begin position="304"/>
        <end position="601"/>
    </location>
</feature>
<dbReference type="Pfam" id="PF18565">
    <property type="entry name" value="Glyco_hydro2_C5"/>
    <property type="match status" value="1"/>
</dbReference>
<dbReference type="InterPro" id="IPR051913">
    <property type="entry name" value="GH2_Domain-Containing"/>
</dbReference>
<evidence type="ECO:0000259" key="8">
    <source>
        <dbReference type="Pfam" id="PF16355"/>
    </source>
</evidence>
<evidence type="ECO:0000259" key="9">
    <source>
        <dbReference type="Pfam" id="PF18565"/>
    </source>
</evidence>
<proteinExistence type="inferred from homology"/>
<evidence type="ECO:0000256" key="2">
    <source>
        <dbReference type="ARBA" id="ARBA00022801"/>
    </source>
</evidence>
<reference key="1">
    <citation type="submission" date="2010-11" db="EMBL/GenBank/DDBJ databases">
        <title>The complete genome of Paludibacter propionicigenes DSM 17365.</title>
        <authorList>
            <consortium name="US DOE Joint Genome Institute (JGI-PGF)"/>
            <person name="Lucas S."/>
            <person name="Copeland A."/>
            <person name="Lapidus A."/>
            <person name="Bruce D."/>
            <person name="Goodwin L."/>
            <person name="Pitluck S."/>
            <person name="Kyrpides N."/>
            <person name="Mavromatis K."/>
            <person name="Ivanova N."/>
            <person name="Munk A.C."/>
            <person name="Brettin T."/>
            <person name="Detter J.C."/>
            <person name="Han C."/>
            <person name="Tapia R."/>
            <person name="Land M."/>
            <person name="Hauser L."/>
            <person name="Markowitz V."/>
            <person name="Cheng J.-F."/>
            <person name="Hugenholtz P."/>
            <person name="Woyke T."/>
            <person name="Wu D."/>
            <person name="Gronow S."/>
            <person name="Wellnitz S."/>
            <person name="Brambilla E."/>
            <person name="Klenk H.-P."/>
            <person name="Eisen J.A."/>
        </authorList>
    </citation>
    <scope>NUCLEOTIDE SEQUENCE</scope>
    <source>
        <strain>WB4</strain>
    </source>
</reference>
<dbReference type="InterPro" id="IPR006104">
    <property type="entry name" value="Glyco_hydro_2_N"/>
</dbReference>
<dbReference type="EMBL" id="CP002345">
    <property type="protein sequence ID" value="ADQ80273.1"/>
    <property type="molecule type" value="Genomic_DNA"/>
</dbReference>
<sequence length="836" mass="94390">MKKLNSLLIFISLCATVWGAGSTKEINRVQSFNKNWKFTLADSTLNASQVSFDDSKWRSLNLPHDWSIESDFGKDFPASPGGGALPGGLGWYRKTFTVDSKDKNKRIFIDFDGVYRNSEVWINGTWLGKRPYGYSSFQYDLTPYIKFGASNVIAVKADNSKQPNSRWYSGSGIYRNVWLTTTNPVHVDHWGTYVTTPVVSATSAEIAIQTTIKNDDKNLKTVRVEQSLYDAQGKLVSKVDGPLYVNTGVAQQYLQRIIVSNPKLWNIENPYLYKLVTRTYVAGRQTDEYATNVGIRSFKFDVKKGFILNGKRVKINGVCNHHDLGALGAAVNTRAIERQLQILKEMGCNGIRTSHNPPAPELLDLCDKMGFIVMDEAFDMWLKQKTSNDYSRDFAEWHVRDLTDMVKRDRNHPSIFIWSIGNEVGEQWGEGASKEMDLQTANVLLNNRKVADTEDVRLGRLGKFALLTSHLVDVTKDADPTRPVSAACNGTEDNNPLFKSESMDLIGFNYHENEFEKITDRFPKTPFFVTESVSSLQSRGFYLMPSDSVNIWPERWDKPFNNPLQKCSAYDNSRAPWGSTHETTWKLVKKYDHIAGQYIWTGFDYLGEPTPYWWPSRSSFFGIVDLAGFPKDIYYMYQSEWTTKNVLYIYPHWNWNPGQTVDVWAYYNNADEVELYLNGQSLGKRSKKGDDLHVMWRVPYTPGTLKAVSRKGGKEVLTKEIKTAGEAVSIRLSADRPTISSDGDDLSYVTVELLDKNGVASPLADKLVKFSVEGEGSIVSTDNGDQNDHVSLKKNERHLFFGKCLAIVQSNGKAGNITLKASVEGLPTQQLVITSK</sequence>
<evidence type="ECO:0000256" key="1">
    <source>
        <dbReference type="ARBA" id="ARBA00007401"/>
    </source>
</evidence>
<dbReference type="RefSeq" id="WP_013445642.1">
    <property type="nucleotide sequence ID" value="NC_014734.1"/>
</dbReference>
<keyword evidence="3 10" id="KW-0326">Glycosidase</keyword>
<dbReference type="SUPFAM" id="SSF49303">
    <property type="entry name" value="beta-Galactosidase/glucuronidase domain"/>
    <property type="match status" value="1"/>
</dbReference>
<dbReference type="InterPro" id="IPR006103">
    <property type="entry name" value="Glyco_hydro_2_cat"/>
</dbReference>
<dbReference type="InterPro" id="IPR036156">
    <property type="entry name" value="Beta-gal/glucu_dom_sf"/>
</dbReference>
<accession>E4T6C9</accession>
<dbReference type="PRINTS" id="PR00132">
    <property type="entry name" value="GLHYDRLASE2"/>
</dbReference>
<comment type="similarity">
    <text evidence="1">Belongs to the glycosyl hydrolase 2 family.</text>
</comment>
<dbReference type="EC" id="3.2.1.23" evidence="10"/>
<dbReference type="eggNOG" id="COG3250">
    <property type="taxonomic scope" value="Bacteria"/>
</dbReference>
<protein>
    <submittedName>
        <fullName evidence="10">Beta-galactosidase</fullName>
        <ecNumber evidence="10">3.2.1.23</ecNumber>
    </submittedName>
</protein>
<keyword evidence="4" id="KW-0732">Signal</keyword>
<dbReference type="InterPro" id="IPR032311">
    <property type="entry name" value="DUF4982"/>
</dbReference>
<feature type="domain" description="Glycoside hydrolase family 2 immunoglobulin-like beta-sandwich" evidence="5">
    <location>
        <begin position="186"/>
        <end position="296"/>
    </location>
</feature>
<dbReference type="Pfam" id="PF02836">
    <property type="entry name" value="Glyco_hydro_2_C"/>
    <property type="match status" value="1"/>
</dbReference>
<dbReference type="PROSITE" id="PS00608">
    <property type="entry name" value="GLYCOSYL_HYDROL_F2_2"/>
    <property type="match status" value="1"/>
</dbReference>
<keyword evidence="2 10" id="KW-0378">Hydrolase</keyword>
<dbReference type="SUPFAM" id="SSF49785">
    <property type="entry name" value="Galactose-binding domain-like"/>
    <property type="match status" value="1"/>
</dbReference>
<dbReference type="Proteomes" id="UP000008718">
    <property type="component" value="Chromosome"/>
</dbReference>
<feature type="signal peptide" evidence="4">
    <location>
        <begin position="1"/>
        <end position="20"/>
    </location>
</feature>
<dbReference type="InterPro" id="IPR023232">
    <property type="entry name" value="Glyco_hydro_2_AS"/>
</dbReference>
<evidence type="ECO:0000313" key="10">
    <source>
        <dbReference type="EMBL" id="ADQ80273.1"/>
    </source>
</evidence>
<feature type="chain" id="PRO_5003189492" evidence="4">
    <location>
        <begin position="21"/>
        <end position="836"/>
    </location>
</feature>
<feature type="domain" description="Glycoside hydrolase family 2" evidence="9">
    <location>
        <begin position="730"/>
        <end position="831"/>
    </location>
</feature>
<dbReference type="AlphaFoldDB" id="E4T6C9"/>
<dbReference type="InterPro" id="IPR013783">
    <property type="entry name" value="Ig-like_fold"/>
</dbReference>
<dbReference type="Pfam" id="PF00703">
    <property type="entry name" value="Glyco_hydro_2"/>
    <property type="match status" value="1"/>
</dbReference>
<feature type="domain" description="Glycosyl hydrolases family 2 sugar binding" evidence="7">
    <location>
        <begin position="30"/>
        <end position="182"/>
    </location>
</feature>
<dbReference type="Gene3D" id="2.60.120.260">
    <property type="entry name" value="Galactose-binding domain-like"/>
    <property type="match status" value="1"/>
</dbReference>
<evidence type="ECO:0000259" key="7">
    <source>
        <dbReference type="Pfam" id="PF02837"/>
    </source>
</evidence>
<dbReference type="Pfam" id="PF02837">
    <property type="entry name" value="Glyco_hydro_2_N"/>
    <property type="match status" value="1"/>
</dbReference>
<dbReference type="KEGG" id="ppn:Palpr_2137"/>
<dbReference type="STRING" id="694427.Palpr_2137"/>
<dbReference type="SUPFAM" id="SSF51445">
    <property type="entry name" value="(Trans)glycosidases"/>
    <property type="match status" value="1"/>
</dbReference>
<dbReference type="InterPro" id="IPR040605">
    <property type="entry name" value="Glyco_hydro2_dom5"/>
</dbReference>
<feature type="domain" description="DUF4982" evidence="8">
    <location>
        <begin position="658"/>
        <end position="716"/>
    </location>
</feature>
<dbReference type="CAZy" id="GH2">
    <property type="family name" value="Glycoside Hydrolase Family 2"/>
</dbReference>
<evidence type="ECO:0000256" key="3">
    <source>
        <dbReference type="ARBA" id="ARBA00023295"/>
    </source>
</evidence>
<dbReference type="GO" id="GO:0004565">
    <property type="term" value="F:beta-galactosidase activity"/>
    <property type="evidence" value="ECO:0007669"/>
    <property type="project" value="UniProtKB-EC"/>
</dbReference>
<dbReference type="InterPro" id="IPR008979">
    <property type="entry name" value="Galactose-bd-like_sf"/>
</dbReference>
<dbReference type="HOGENOM" id="CLU_006501_0_1_10"/>
<gene>
    <name evidence="10" type="ordered locus">Palpr_2137</name>
</gene>
<keyword evidence="11" id="KW-1185">Reference proteome</keyword>
<dbReference type="Pfam" id="PF16355">
    <property type="entry name" value="DUF4982"/>
    <property type="match status" value="1"/>
</dbReference>